<proteinExistence type="predicted"/>
<feature type="compositionally biased region" description="Basic and acidic residues" evidence="1">
    <location>
        <begin position="15"/>
        <end position="43"/>
    </location>
</feature>
<keyword evidence="3" id="KW-1185">Reference proteome</keyword>
<feature type="region of interest" description="Disordered" evidence="1">
    <location>
        <begin position="1"/>
        <end position="68"/>
    </location>
</feature>
<gene>
    <name evidence="2" type="ORF">H4Q32_028675</name>
</gene>
<evidence type="ECO:0000313" key="3">
    <source>
        <dbReference type="Proteomes" id="UP000830375"/>
    </source>
</evidence>
<feature type="region of interest" description="Disordered" evidence="1">
    <location>
        <begin position="90"/>
        <end position="112"/>
    </location>
</feature>
<dbReference type="EMBL" id="JACTAM010002316">
    <property type="protein sequence ID" value="KAI2645190.1"/>
    <property type="molecule type" value="Genomic_DNA"/>
</dbReference>
<accession>A0ABQ8L380</accession>
<comment type="caution">
    <text evidence="2">The sequence shown here is derived from an EMBL/GenBank/DDBJ whole genome shotgun (WGS) entry which is preliminary data.</text>
</comment>
<evidence type="ECO:0000256" key="1">
    <source>
        <dbReference type="SAM" id="MobiDB-lite"/>
    </source>
</evidence>
<name>A0ABQ8L380_LABRO</name>
<evidence type="ECO:0000313" key="2">
    <source>
        <dbReference type="EMBL" id="KAI2645190.1"/>
    </source>
</evidence>
<sequence length="112" mass="12717">MERNGGEGRQNGTRETGERRDKKEKPEKERKRQETSEREERKTGRQKKGRKDSFASLRGSHAHGEQPHKCLGLRQLQADCPERDLPLLPAGCGVQGGRRHGLPHPLPQQCPH</sequence>
<organism evidence="2 3">
    <name type="scientific">Labeo rohita</name>
    <name type="common">Indian major carp</name>
    <name type="synonym">Cyprinus rohita</name>
    <dbReference type="NCBI Taxonomy" id="84645"/>
    <lineage>
        <taxon>Eukaryota</taxon>
        <taxon>Metazoa</taxon>
        <taxon>Chordata</taxon>
        <taxon>Craniata</taxon>
        <taxon>Vertebrata</taxon>
        <taxon>Euteleostomi</taxon>
        <taxon>Actinopterygii</taxon>
        <taxon>Neopterygii</taxon>
        <taxon>Teleostei</taxon>
        <taxon>Ostariophysi</taxon>
        <taxon>Cypriniformes</taxon>
        <taxon>Cyprinidae</taxon>
        <taxon>Labeoninae</taxon>
        <taxon>Labeonini</taxon>
        <taxon>Labeo</taxon>
    </lineage>
</organism>
<reference evidence="2 3" key="1">
    <citation type="submission" date="2022-01" db="EMBL/GenBank/DDBJ databases">
        <title>A high-quality chromosome-level genome assembly of rohu carp, Labeo rohita.</title>
        <authorList>
            <person name="Arick M.A. II"/>
            <person name="Hsu C.-Y."/>
            <person name="Magbanua Z."/>
            <person name="Pechanova O."/>
            <person name="Grover C."/>
            <person name="Miller E."/>
            <person name="Thrash A."/>
            <person name="Ezzel L."/>
            <person name="Alam S."/>
            <person name="Benzie J."/>
            <person name="Hamilton M."/>
            <person name="Karsi A."/>
            <person name="Lawrence M.L."/>
            <person name="Peterson D.G."/>
        </authorList>
    </citation>
    <scope>NUCLEOTIDE SEQUENCE [LARGE SCALE GENOMIC DNA]</scope>
    <source>
        <strain evidence="3">BAU-BD-2019</strain>
        <tissue evidence="2">Blood</tissue>
    </source>
</reference>
<protein>
    <submittedName>
        <fullName evidence="2">Chromatin assembly factor 1 subunit rlf2</fullName>
    </submittedName>
</protein>
<dbReference type="Proteomes" id="UP000830375">
    <property type="component" value="Unassembled WGS sequence"/>
</dbReference>